<accession>A0A8H5CBK9</accession>
<reference evidence="3 4" key="1">
    <citation type="journal article" date="2020" name="ISME J.">
        <title>Uncovering the hidden diversity of litter-decomposition mechanisms in mushroom-forming fungi.</title>
        <authorList>
            <person name="Floudas D."/>
            <person name="Bentzer J."/>
            <person name="Ahren D."/>
            <person name="Johansson T."/>
            <person name="Persson P."/>
            <person name="Tunlid A."/>
        </authorList>
    </citation>
    <scope>NUCLEOTIDE SEQUENCE [LARGE SCALE GENOMIC DNA]</scope>
    <source>
        <strain evidence="3 4">CBS 291.85</strain>
    </source>
</reference>
<keyword evidence="2" id="KW-0732">Signal</keyword>
<dbReference type="InterPro" id="IPR010905">
    <property type="entry name" value="Glyco_hydro_88"/>
</dbReference>
<sequence length="401" mass="44399">MVHLSARTSILSLAPLFAAFSPASSLIARSNYSTWMASSIMSRQQGVLTGTGDSSELLQAGFTQKAFRQLIDQHPDEAQYYNSYVSKSVESVIPVVINATKDTTYPLDRFSSGNNLIHFFLANNNDTYLDAIHALRESIDLQPRNAEGGLWYYIYPQWSYLDGMYSFAPFLTAYTTLFDADPTLNTTAINDVLFQLDLLWQHCLRNDSGLLVHGYDDSKTAVWADPATGASPHVWGRSLGWYVMALADLLEIIPVEHDSDEWKTLKSRFQQLAFGVVDAVDPDSGAWWQLLDQPGREGNYIESSGSAMFVYGLLKGSRLGYIPSENATAVTELASRAYEYVVDTFVVDNGNGTISYNGTVSVCSLNSTASYEYYVGQPIKYDSVLGSAAFVLASLEYERLS</sequence>
<evidence type="ECO:0000313" key="3">
    <source>
        <dbReference type="EMBL" id="KAF5337537.1"/>
    </source>
</evidence>
<name>A0A8H5CBK9_9AGAR</name>
<dbReference type="InterPro" id="IPR052043">
    <property type="entry name" value="PolySaccharide_Degr_Enz"/>
</dbReference>
<keyword evidence="4" id="KW-1185">Reference proteome</keyword>
<dbReference type="AlphaFoldDB" id="A0A8H5CBK9"/>
<feature type="chain" id="PRO_5034525102" evidence="2">
    <location>
        <begin position="26"/>
        <end position="401"/>
    </location>
</feature>
<dbReference type="PANTHER" id="PTHR33886">
    <property type="entry name" value="UNSATURATED RHAMNOGALACTURONAN HYDROLASE (EUROFUNG)"/>
    <property type="match status" value="1"/>
</dbReference>
<dbReference type="OrthoDB" id="540611at2759"/>
<dbReference type="Gene3D" id="1.50.10.10">
    <property type="match status" value="1"/>
</dbReference>
<dbReference type="InterPro" id="IPR008928">
    <property type="entry name" value="6-hairpin_glycosidase_sf"/>
</dbReference>
<dbReference type="EMBL" id="JAACJM010000215">
    <property type="protein sequence ID" value="KAF5337537.1"/>
    <property type="molecule type" value="Genomic_DNA"/>
</dbReference>
<dbReference type="SUPFAM" id="SSF48208">
    <property type="entry name" value="Six-hairpin glycosidases"/>
    <property type="match status" value="1"/>
</dbReference>
<evidence type="ECO:0000256" key="2">
    <source>
        <dbReference type="SAM" id="SignalP"/>
    </source>
</evidence>
<evidence type="ECO:0000256" key="1">
    <source>
        <dbReference type="ARBA" id="ARBA00022801"/>
    </source>
</evidence>
<dbReference type="Pfam" id="PF07470">
    <property type="entry name" value="Glyco_hydro_88"/>
    <property type="match status" value="1"/>
</dbReference>
<comment type="caution">
    <text evidence="3">The sequence shown here is derived from an EMBL/GenBank/DDBJ whole genome shotgun (WGS) entry which is preliminary data.</text>
</comment>
<evidence type="ECO:0000313" key="4">
    <source>
        <dbReference type="Proteomes" id="UP000559256"/>
    </source>
</evidence>
<gene>
    <name evidence="3" type="ORF">D9758_016676</name>
</gene>
<dbReference type="InterPro" id="IPR012341">
    <property type="entry name" value="6hp_glycosidase-like_sf"/>
</dbReference>
<dbReference type="Proteomes" id="UP000559256">
    <property type="component" value="Unassembled WGS sequence"/>
</dbReference>
<dbReference type="GO" id="GO:0016787">
    <property type="term" value="F:hydrolase activity"/>
    <property type="evidence" value="ECO:0007669"/>
    <property type="project" value="UniProtKB-KW"/>
</dbReference>
<keyword evidence="1" id="KW-0378">Hydrolase</keyword>
<dbReference type="GO" id="GO:0005975">
    <property type="term" value="P:carbohydrate metabolic process"/>
    <property type="evidence" value="ECO:0007669"/>
    <property type="project" value="InterPro"/>
</dbReference>
<feature type="signal peptide" evidence="2">
    <location>
        <begin position="1"/>
        <end position="25"/>
    </location>
</feature>
<proteinExistence type="predicted"/>
<organism evidence="3 4">
    <name type="scientific">Tetrapyrgos nigripes</name>
    <dbReference type="NCBI Taxonomy" id="182062"/>
    <lineage>
        <taxon>Eukaryota</taxon>
        <taxon>Fungi</taxon>
        <taxon>Dikarya</taxon>
        <taxon>Basidiomycota</taxon>
        <taxon>Agaricomycotina</taxon>
        <taxon>Agaricomycetes</taxon>
        <taxon>Agaricomycetidae</taxon>
        <taxon>Agaricales</taxon>
        <taxon>Marasmiineae</taxon>
        <taxon>Marasmiaceae</taxon>
        <taxon>Tetrapyrgos</taxon>
    </lineage>
</organism>
<protein>
    <submittedName>
        <fullName evidence="3">Uncharacterized protein</fullName>
    </submittedName>
</protein>
<dbReference type="PANTHER" id="PTHR33886:SF11">
    <property type="entry name" value="WALL GLYCOSYL HYDROLASE YTER, PUTATIVE (AFU_ORTHOLOGUE AFUA_2G14630)-RELATED"/>
    <property type="match status" value="1"/>
</dbReference>